<dbReference type="RefSeq" id="WP_354548867.1">
    <property type="nucleotide sequence ID" value="NZ_JBEPSM010000001.1"/>
</dbReference>
<keyword evidence="2" id="KW-0472">Membrane</keyword>
<feature type="compositionally biased region" description="Polar residues" evidence="1">
    <location>
        <begin position="1"/>
        <end position="14"/>
    </location>
</feature>
<proteinExistence type="predicted"/>
<accession>A0ABV2QUZ3</accession>
<evidence type="ECO:0000256" key="1">
    <source>
        <dbReference type="SAM" id="MobiDB-lite"/>
    </source>
</evidence>
<organism evidence="3 4">
    <name type="scientific">Kaistia defluvii</name>
    <dbReference type="NCBI Taxonomy" id="410841"/>
    <lineage>
        <taxon>Bacteria</taxon>
        <taxon>Pseudomonadati</taxon>
        <taxon>Pseudomonadota</taxon>
        <taxon>Alphaproteobacteria</taxon>
        <taxon>Hyphomicrobiales</taxon>
        <taxon>Kaistiaceae</taxon>
        <taxon>Kaistia</taxon>
    </lineage>
</organism>
<reference evidence="3 4" key="1">
    <citation type="submission" date="2024-06" db="EMBL/GenBank/DDBJ databases">
        <title>Sorghum-associated microbial communities from plants grown in Nebraska, USA.</title>
        <authorList>
            <person name="Schachtman D."/>
        </authorList>
    </citation>
    <scope>NUCLEOTIDE SEQUENCE [LARGE SCALE GENOMIC DNA]</scope>
    <source>
        <strain evidence="3 4">3207</strain>
    </source>
</reference>
<feature type="region of interest" description="Disordered" evidence="1">
    <location>
        <begin position="1"/>
        <end position="22"/>
    </location>
</feature>
<name>A0ABV2QUZ3_9HYPH</name>
<feature type="transmembrane region" description="Helical" evidence="2">
    <location>
        <begin position="30"/>
        <end position="52"/>
    </location>
</feature>
<keyword evidence="2" id="KW-0812">Transmembrane</keyword>
<comment type="caution">
    <text evidence="3">The sequence shown here is derived from an EMBL/GenBank/DDBJ whole genome shotgun (WGS) entry which is preliminary data.</text>
</comment>
<sequence>MTNFSKTATRSTSIAADGAKSDAASRIVPALFAIAFGLFLFVGTGFAAPSLIHNATHDTRHSLGLPCH</sequence>
<gene>
    <name evidence="3" type="ORF">ABIE08_000750</name>
</gene>
<dbReference type="Pfam" id="PF09489">
    <property type="entry name" value="CbtB"/>
    <property type="match status" value="1"/>
</dbReference>
<keyword evidence="2" id="KW-1133">Transmembrane helix</keyword>
<keyword evidence="4" id="KW-1185">Reference proteome</keyword>
<dbReference type="EMBL" id="JBEPSM010000001">
    <property type="protein sequence ID" value="MET4632837.1"/>
    <property type="molecule type" value="Genomic_DNA"/>
</dbReference>
<dbReference type="InterPro" id="IPR012667">
    <property type="entry name" value="CbtB_put"/>
</dbReference>
<protein>
    <submittedName>
        <fullName evidence="3">Cobalt transporter subunit CbtB</fullName>
    </submittedName>
</protein>
<evidence type="ECO:0000256" key="2">
    <source>
        <dbReference type="SAM" id="Phobius"/>
    </source>
</evidence>
<evidence type="ECO:0000313" key="3">
    <source>
        <dbReference type="EMBL" id="MET4632837.1"/>
    </source>
</evidence>
<dbReference type="Proteomes" id="UP001549321">
    <property type="component" value="Unassembled WGS sequence"/>
</dbReference>
<evidence type="ECO:0000313" key="4">
    <source>
        <dbReference type="Proteomes" id="UP001549321"/>
    </source>
</evidence>